<dbReference type="EMBL" id="JACGWJ010000023">
    <property type="protein sequence ID" value="KAL0324860.1"/>
    <property type="molecule type" value="Genomic_DNA"/>
</dbReference>
<evidence type="ECO:0000313" key="1">
    <source>
        <dbReference type="EMBL" id="KAL0324860.1"/>
    </source>
</evidence>
<proteinExistence type="predicted"/>
<name>A0AAW2M089_SESRA</name>
<accession>A0AAW2M089</accession>
<reference evidence="1" key="1">
    <citation type="submission" date="2020-06" db="EMBL/GenBank/DDBJ databases">
        <authorList>
            <person name="Li T."/>
            <person name="Hu X."/>
            <person name="Zhang T."/>
            <person name="Song X."/>
            <person name="Zhang H."/>
            <person name="Dai N."/>
            <person name="Sheng W."/>
            <person name="Hou X."/>
            <person name="Wei L."/>
        </authorList>
    </citation>
    <scope>NUCLEOTIDE SEQUENCE</scope>
    <source>
        <strain evidence="1">G02</strain>
        <tissue evidence="1">Leaf</tissue>
    </source>
</reference>
<reference evidence="1" key="2">
    <citation type="journal article" date="2024" name="Plant">
        <title>Genomic evolution and insights into agronomic trait innovations of Sesamum species.</title>
        <authorList>
            <person name="Miao H."/>
            <person name="Wang L."/>
            <person name="Qu L."/>
            <person name="Liu H."/>
            <person name="Sun Y."/>
            <person name="Le M."/>
            <person name="Wang Q."/>
            <person name="Wei S."/>
            <person name="Zheng Y."/>
            <person name="Lin W."/>
            <person name="Duan Y."/>
            <person name="Cao H."/>
            <person name="Xiong S."/>
            <person name="Wang X."/>
            <person name="Wei L."/>
            <person name="Li C."/>
            <person name="Ma Q."/>
            <person name="Ju M."/>
            <person name="Zhao R."/>
            <person name="Li G."/>
            <person name="Mu C."/>
            <person name="Tian Q."/>
            <person name="Mei H."/>
            <person name="Zhang T."/>
            <person name="Gao T."/>
            <person name="Zhang H."/>
        </authorList>
    </citation>
    <scope>NUCLEOTIDE SEQUENCE</scope>
    <source>
        <strain evidence="1">G02</strain>
    </source>
</reference>
<organism evidence="1">
    <name type="scientific">Sesamum radiatum</name>
    <name type="common">Black benniseed</name>
    <dbReference type="NCBI Taxonomy" id="300843"/>
    <lineage>
        <taxon>Eukaryota</taxon>
        <taxon>Viridiplantae</taxon>
        <taxon>Streptophyta</taxon>
        <taxon>Embryophyta</taxon>
        <taxon>Tracheophyta</taxon>
        <taxon>Spermatophyta</taxon>
        <taxon>Magnoliopsida</taxon>
        <taxon>eudicotyledons</taxon>
        <taxon>Gunneridae</taxon>
        <taxon>Pentapetalae</taxon>
        <taxon>asterids</taxon>
        <taxon>lamiids</taxon>
        <taxon>Lamiales</taxon>
        <taxon>Pedaliaceae</taxon>
        <taxon>Sesamum</taxon>
    </lineage>
</organism>
<comment type="caution">
    <text evidence="1">The sequence shown here is derived from an EMBL/GenBank/DDBJ whole genome shotgun (WGS) entry which is preliminary data.</text>
</comment>
<gene>
    <name evidence="1" type="ORF">Sradi_5055300</name>
</gene>
<dbReference type="AlphaFoldDB" id="A0AAW2M089"/>
<protein>
    <submittedName>
        <fullName evidence="1">Uncharacterized protein</fullName>
    </submittedName>
</protein>
<sequence>MARKVRTSFPYVIASLFFCAALYHHFLRHAFSVFSSWPSPNYPYRTANSAVNYAIHENLTGAAAAAYSPHGTAPLPAPSPSSSSPPPSPISTTAILLPDWEVLVIVSPETPPSNLDGYLCLFDNNETSPARFSGLLQFPDRATFSCLLPVRARRRRLPFRQPVLLKSPDNPPERQSAAPPLLRWTYLVYDSLTTEDDVVLFVKGVNIRQGTNREPSEFRCVFGDDVANGVKTPSRPPCKRCSGANALS</sequence>